<protein>
    <recommendedName>
        <fullName evidence="2">Capsid protein</fullName>
    </recommendedName>
</protein>
<reference evidence="1" key="1">
    <citation type="journal article" date="2015" name="Nature">
        <title>Complex archaea that bridge the gap between prokaryotes and eukaryotes.</title>
        <authorList>
            <person name="Spang A."/>
            <person name="Saw J.H."/>
            <person name="Jorgensen S.L."/>
            <person name="Zaremba-Niedzwiedzka K."/>
            <person name="Martijn J."/>
            <person name="Lind A.E."/>
            <person name="van Eijk R."/>
            <person name="Schleper C."/>
            <person name="Guy L."/>
            <person name="Ettema T.J."/>
        </authorList>
    </citation>
    <scope>NUCLEOTIDE SEQUENCE</scope>
</reference>
<evidence type="ECO:0000313" key="1">
    <source>
        <dbReference type="EMBL" id="KKL93651.1"/>
    </source>
</evidence>
<name>A0A0F9GSN0_9ZZZZ</name>
<comment type="caution">
    <text evidence="1">The sequence shown here is derived from an EMBL/GenBank/DDBJ whole genome shotgun (WGS) entry which is preliminary data.</text>
</comment>
<dbReference type="EMBL" id="LAZR01019130">
    <property type="protein sequence ID" value="KKL93651.1"/>
    <property type="molecule type" value="Genomic_DNA"/>
</dbReference>
<organism evidence="1">
    <name type="scientific">marine sediment metagenome</name>
    <dbReference type="NCBI Taxonomy" id="412755"/>
    <lineage>
        <taxon>unclassified sequences</taxon>
        <taxon>metagenomes</taxon>
        <taxon>ecological metagenomes</taxon>
    </lineage>
</organism>
<gene>
    <name evidence="1" type="ORF">LCGC14_1872550</name>
</gene>
<evidence type="ECO:0008006" key="2">
    <source>
        <dbReference type="Google" id="ProtNLM"/>
    </source>
</evidence>
<proteinExistence type="predicted"/>
<sequence length="359" mass="38923">MAGIFGQLGLNDTEFVFAATEGQEVIYTLIQKHLDRVNEDIATAISVFVAQTTETHKERYKLPGGGYLQSLGQNPQGRADDAKTFGGYDVAYPLTEFGAQISMTRVVEAYMTVADLDRHVTGVVERDVRTVRHELLEALFLSSQDTFVDIKWGSLSIEPLANGDTVTYPPVVGSGTEATEDHYLESGYTAANISDTNNPLVTIRDDLVHHYNGTTTDNEVAVFINSDQLDVTEALTNYDKITNINIVPGTQTATLTGMPVGHPGRLVGSTDGCWIIVWDWVPTNYMIGVFLGDDPPVKMRIDPAAVGLGSGLQLVSEDEIYPVSASHWSHRFGLGAGNRLNGVCMELGTGGTYTDPTIS</sequence>
<dbReference type="AlphaFoldDB" id="A0A0F9GSN0"/>
<accession>A0A0F9GSN0</accession>